<sequence>MSFLTEFCQIGTPNSPVDMAEYDEEVLDEEVDSTPPYEEGFDSDLDEDAQPSVGEHVVPDTQQQPKKTKLHGDGTKLTVDEKVQFCQFAIAHAEEFRTIPRASFYAKIRDFTVKEFGKSVSRPGEILYRLTESARKREAYLAGATGVAVPDSDLLQAATVWRSIVLDHKAVMQAKRKEELEREKKDKERLAQIREDMVTCVSQRKRLAEEEGDQTAKRHAIDLTRLSETMLRAEELKVQRQQIELDCARVERAEGNRLEDRVSAFEKRIDEKFEVIQTVLEKTLSAVEGLKAKKPAQRATKSTDLMGTQSQGSQFVRRTLPLPVVPNHLNPFPPTYPPPHITYGQTRKDESRFGL</sequence>
<feature type="coiled-coil region" evidence="1">
    <location>
        <begin position="226"/>
        <end position="253"/>
    </location>
</feature>
<accession>A0A167YPW9</accession>
<evidence type="ECO:0000256" key="2">
    <source>
        <dbReference type="SAM" id="MobiDB-lite"/>
    </source>
</evidence>
<feature type="coiled-coil region" evidence="1">
    <location>
        <begin position="170"/>
        <end position="197"/>
    </location>
</feature>
<keyword evidence="4" id="KW-1185">Reference proteome</keyword>
<comment type="caution">
    <text evidence="3">The sequence shown here is derived from an EMBL/GenBank/DDBJ whole genome shotgun (WGS) entry which is preliminary data.</text>
</comment>
<feature type="compositionally biased region" description="Acidic residues" evidence="2">
    <location>
        <begin position="39"/>
        <end position="49"/>
    </location>
</feature>
<evidence type="ECO:0000313" key="4">
    <source>
        <dbReference type="Proteomes" id="UP000242877"/>
    </source>
</evidence>
<dbReference type="VEuPathDB" id="FungiDB:AAP_03317"/>
<feature type="compositionally biased region" description="Pro residues" evidence="2">
    <location>
        <begin position="331"/>
        <end position="340"/>
    </location>
</feature>
<dbReference type="EMBL" id="AZGZ01000013">
    <property type="protein sequence ID" value="KZZ91611.1"/>
    <property type="molecule type" value="Genomic_DNA"/>
</dbReference>
<evidence type="ECO:0000313" key="3">
    <source>
        <dbReference type="EMBL" id="KZZ91611.1"/>
    </source>
</evidence>
<organism evidence="3 4">
    <name type="scientific">Ascosphaera apis ARSEF 7405</name>
    <dbReference type="NCBI Taxonomy" id="392613"/>
    <lineage>
        <taxon>Eukaryota</taxon>
        <taxon>Fungi</taxon>
        <taxon>Dikarya</taxon>
        <taxon>Ascomycota</taxon>
        <taxon>Pezizomycotina</taxon>
        <taxon>Eurotiomycetes</taxon>
        <taxon>Eurotiomycetidae</taxon>
        <taxon>Onygenales</taxon>
        <taxon>Ascosphaeraceae</taxon>
        <taxon>Ascosphaera</taxon>
    </lineage>
</organism>
<feature type="region of interest" description="Disordered" evidence="2">
    <location>
        <begin position="331"/>
        <end position="355"/>
    </location>
</feature>
<proteinExistence type="predicted"/>
<keyword evidence="1" id="KW-0175">Coiled coil</keyword>
<dbReference type="Proteomes" id="UP000242877">
    <property type="component" value="Unassembled WGS sequence"/>
</dbReference>
<protein>
    <submittedName>
        <fullName evidence="3">Uncharacterized protein</fullName>
    </submittedName>
</protein>
<gene>
    <name evidence="3" type="ORF">AAP_03317</name>
</gene>
<name>A0A167YPW9_9EURO</name>
<evidence type="ECO:0000256" key="1">
    <source>
        <dbReference type="SAM" id="Coils"/>
    </source>
</evidence>
<dbReference type="AlphaFoldDB" id="A0A167YPW9"/>
<dbReference type="OrthoDB" id="4211962at2759"/>
<reference evidence="3 4" key="1">
    <citation type="journal article" date="2016" name="Genome Biol. Evol.">
        <title>Divergent and convergent evolution of fungal pathogenicity.</title>
        <authorList>
            <person name="Shang Y."/>
            <person name="Xiao G."/>
            <person name="Zheng P."/>
            <person name="Cen K."/>
            <person name="Zhan S."/>
            <person name="Wang C."/>
        </authorList>
    </citation>
    <scope>NUCLEOTIDE SEQUENCE [LARGE SCALE GENOMIC DNA]</scope>
    <source>
        <strain evidence="3 4">ARSEF 7405</strain>
    </source>
</reference>
<feature type="region of interest" description="Disordered" evidence="2">
    <location>
        <begin position="24"/>
        <end position="73"/>
    </location>
</feature>
<feature type="compositionally biased region" description="Basic and acidic residues" evidence="2">
    <location>
        <begin position="346"/>
        <end position="355"/>
    </location>
</feature>